<feature type="domain" description="Bin3-type SAM" evidence="12">
    <location>
        <begin position="34"/>
        <end position="259"/>
    </location>
</feature>
<evidence type="ECO:0000259" key="12">
    <source>
        <dbReference type="PROSITE" id="PS51515"/>
    </source>
</evidence>
<comment type="subcellular location">
    <subcellularLocation>
        <location evidence="1">Cytoplasm</location>
    </subcellularLocation>
</comment>
<dbReference type="PANTHER" id="PTHR12315:SF1">
    <property type="entry name" value="RNA 5'-MONOPHOSPHATE METHYLTRANSFERASE"/>
    <property type="match status" value="1"/>
</dbReference>
<dbReference type="Proteomes" id="UP001148018">
    <property type="component" value="Unassembled WGS sequence"/>
</dbReference>
<evidence type="ECO:0000256" key="3">
    <source>
        <dbReference type="ARBA" id="ARBA00022490"/>
    </source>
</evidence>
<keyword evidence="4 11" id="KW-0489">Methyltransferase</keyword>
<dbReference type="GO" id="GO:0008171">
    <property type="term" value="F:O-methyltransferase activity"/>
    <property type="evidence" value="ECO:0007669"/>
    <property type="project" value="UniProtKB-UniRule"/>
</dbReference>
<proteinExistence type="inferred from homology"/>
<reference evidence="13" key="1">
    <citation type="submission" date="2022-07" db="EMBL/GenBank/DDBJ databases">
        <title>Chromosome-level genome of Muraenolepis orangiensis.</title>
        <authorList>
            <person name="Kim J."/>
        </authorList>
    </citation>
    <scope>NUCLEOTIDE SEQUENCE</scope>
    <source>
        <strain evidence="13">KU_S4_2022</strain>
        <tissue evidence="13">Muscle</tissue>
    </source>
</reference>
<keyword evidence="3" id="KW-0963">Cytoplasm</keyword>
<dbReference type="PANTHER" id="PTHR12315">
    <property type="entry name" value="BICOID-INTERACTING PROTEIN RELATED"/>
    <property type="match status" value="1"/>
</dbReference>
<gene>
    <name evidence="13" type="ORF">NHX12_030998</name>
</gene>
<evidence type="ECO:0000256" key="4">
    <source>
        <dbReference type="ARBA" id="ARBA00022603"/>
    </source>
</evidence>
<evidence type="ECO:0000256" key="6">
    <source>
        <dbReference type="ARBA" id="ARBA00022691"/>
    </source>
</evidence>
<dbReference type="GO" id="GO:2000632">
    <property type="term" value="P:negative regulation of pre-miRNA processing"/>
    <property type="evidence" value="ECO:0007669"/>
    <property type="project" value="TreeGrafter"/>
</dbReference>
<keyword evidence="14" id="KW-1185">Reference proteome</keyword>
<evidence type="ECO:0000313" key="13">
    <source>
        <dbReference type="EMBL" id="KAJ3603256.1"/>
    </source>
</evidence>
<evidence type="ECO:0000256" key="5">
    <source>
        <dbReference type="ARBA" id="ARBA00022679"/>
    </source>
</evidence>
<evidence type="ECO:0000256" key="11">
    <source>
        <dbReference type="RuleBase" id="RU367087"/>
    </source>
</evidence>
<evidence type="ECO:0000256" key="10">
    <source>
        <dbReference type="PROSITE-ProRule" id="PRU00848"/>
    </source>
</evidence>
<evidence type="ECO:0000256" key="8">
    <source>
        <dbReference type="ARBA" id="ARBA00044707"/>
    </source>
</evidence>
<name>A0A9Q0ECG4_9TELE</name>
<evidence type="ECO:0000313" key="14">
    <source>
        <dbReference type="Proteomes" id="UP001148018"/>
    </source>
</evidence>
<dbReference type="InterPro" id="IPR024160">
    <property type="entry name" value="BIN3_SAM-bd_dom"/>
</dbReference>
<comment type="catalytic activity">
    <reaction evidence="7">
        <text>a 5'-end 5'-phospho-ribonucleoside-RNA + 2 S-adenosyl-L-methionine = a 5'-end (5'-bismethylphospho)-ribonucleoside-RNA + 2 S-adenosyl-L-homocysteine</text>
        <dbReference type="Rhea" id="RHEA:58640"/>
        <dbReference type="Rhea" id="RHEA-COMP:15179"/>
        <dbReference type="Rhea" id="RHEA-COMP:15182"/>
        <dbReference type="ChEBI" id="CHEBI:57856"/>
        <dbReference type="ChEBI" id="CHEBI:59789"/>
        <dbReference type="ChEBI" id="CHEBI:138282"/>
        <dbReference type="ChEBI" id="CHEBI:142777"/>
    </reaction>
</comment>
<evidence type="ECO:0000256" key="7">
    <source>
        <dbReference type="ARBA" id="ARBA00044650"/>
    </source>
</evidence>
<dbReference type="EMBL" id="JANIIK010000046">
    <property type="protein sequence ID" value="KAJ3603256.1"/>
    <property type="molecule type" value="Genomic_DNA"/>
</dbReference>
<dbReference type="PROSITE" id="PS51515">
    <property type="entry name" value="BIN3_SAM"/>
    <property type="match status" value="1"/>
</dbReference>
<comment type="similarity">
    <text evidence="2 11">Belongs to the methyltransferase superfamily.</text>
</comment>
<dbReference type="GO" id="GO:0032259">
    <property type="term" value="P:methylation"/>
    <property type="evidence" value="ECO:0007669"/>
    <property type="project" value="UniProtKB-KW"/>
</dbReference>
<accession>A0A9Q0ECG4</accession>
<protein>
    <recommendedName>
        <fullName evidence="11">RNA methyltransferase</fullName>
        <ecNumber evidence="11">2.1.1.-</ecNumber>
    </recommendedName>
</protein>
<dbReference type="AlphaFoldDB" id="A0A9Q0ECG4"/>
<dbReference type="GO" id="GO:0005737">
    <property type="term" value="C:cytoplasm"/>
    <property type="evidence" value="ECO:0007669"/>
    <property type="project" value="UniProtKB-SubCell"/>
</dbReference>
<dbReference type="InterPro" id="IPR010675">
    <property type="entry name" value="Bin3_C"/>
</dbReference>
<sequence length="261" mass="29630">MAACEQQENTEDSDDPGAAPYGNFINYYTFNPPENRLALLPETLLQDLGYRDGHQTVLMLDVGCNSGDLSVALYKHLVLRPEKEESTDDTMTAAHILGFDLDESLIQRAQETNPHPGNISFIPLDITTTTSGSHRDPLQDYLQDHGNPRFQVCFCFAVTMWVHLNHGDAALLTFLSRLASMSDHLVLEAQPWKCYRSAARRLRKLGRSDFDHFKGLRIRGDVAQHARDHLEALCGMELIQSFGRTAWDRKVLLFKRKECRL</sequence>
<dbReference type="GO" id="GO:0008173">
    <property type="term" value="F:RNA methyltransferase activity"/>
    <property type="evidence" value="ECO:0007669"/>
    <property type="project" value="UniProtKB-UniRule"/>
</dbReference>
<keyword evidence="6 10" id="KW-0949">S-adenosyl-L-methionine</keyword>
<organism evidence="13 14">
    <name type="scientific">Muraenolepis orangiensis</name>
    <name type="common">Patagonian moray cod</name>
    <dbReference type="NCBI Taxonomy" id="630683"/>
    <lineage>
        <taxon>Eukaryota</taxon>
        <taxon>Metazoa</taxon>
        <taxon>Chordata</taxon>
        <taxon>Craniata</taxon>
        <taxon>Vertebrata</taxon>
        <taxon>Euteleostomi</taxon>
        <taxon>Actinopterygii</taxon>
        <taxon>Neopterygii</taxon>
        <taxon>Teleostei</taxon>
        <taxon>Neoteleostei</taxon>
        <taxon>Acanthomorphata</taxon>
        <taxon>Zeiogadaria</taxon>
        <taxon>Gadariae</taxon>
        <taxon>Gadiformes</taxon>
        <taxon>Muraenolepidoidei</taxon>
        <taxon>Muraenolepididae</taxon>
        <taxon>Muraenolepis</taxon>
    </lineage>
</organism>
<dbReference type="CDD" id="cd02440">
    <property type="entry name" value="AdoMet_MTases"/>
    <property type="match status" value="1"/>
</dbReference>
<dbReference type="OrthoDB" id="273070at2759"/>
<comment type="caution">
    <text evidence="13">The sequence shown here is derived from an EMBL/GenBank/DDBJ whole genome shotgun (WGS) entry which is preliminary data.</text>
</comment>
<dbReference type="Gene3D" id="3.40.50.150">
    <property type="entry name" value="Vaccinia Virus protein VP39"/>
    <property type="match status" value="1"/>
</dbReference>
<dbReference type="SUPFAM" id="SSF53335">
    <property type="entry name" value="S-adenosyl-L-methionine-dependent methyltransferases"/>
    <property type="match status" value="1"/>
</dbReference>
<dbReference type="EC" id="2.1.1.-" evidence="11"/>
<dbReference type="InterPro" id="IPR039772">
    <property type="entry name" value="Bin3-like"/>
</dbReference>
<evidence type="ECO:0000256" key="9">
    <source>
        <dbReference type="ARBA" id="ARBA00045273"/>
    </source>
</evidence>
<dbReference type="Pfam" id="PF06859">
    <property type="entry name" value="Bin3"/>
    <property type="match status" value="1"/>
</dbReference>
<dbReference type="InterPro" id="IPR029063">
    <property type="entry name" value="SAM-dependent_MTases_sf"/>
</dbReference>
<keyword evidence="5 11" id="KW-0808">Transferase</keyword>
<evidence type="ECO:0000256" key="1">
    <source>
        <dbReference type="ARBA" id="ARBA00004496"/>
    </source>
</evidence>
<dbReference type="FunFam" id="3.40.50.150:FF:000138">
    <property type="entry name" value="BCDIN3 domain containing RNA methyltransferase"/>
    <property type="match status" value="1"/>
</dbReference>
<comment type="function">
    <text evidence="9">O-methyltransferase that specifically monomethylates 5'-monophosphate of cytoplasmic histidyl tRNA (tRNA(His)), acting as a capping enzyme by protecting tRNA(His) from cleavage by DICER1. Also able, with less efficiently, to methylate the 5' monophosphate of a subset of pre-miRNAs, acting as a negative regulator of miRNA processing. The 5' monophosphate of pre-miRNAs is recognized by DICER1 and is required for pre-miRNAs processing: methylation at this position reduces the processing of pre-miRNAs by DICER1. Was also reported to mediate dimethylation of pre-miR-145; however dimethylation cannot be reproduced by another group which observes a monomethylation of pre-miR-145.</text>
</comment>
<comment type="catalytic activity">
    <reaction evidence="8">
        <text>a 5'-end 5'-phospho-ribonucleoside-RNA + S-adenosyl-L-methionine = a 5'-end (5'-methylphospho)-ribonucleoside-RNA + S-adenosyl-L-homocysteine</text>
        <dbReference type="Rhea" id="RHEA:58656"/>
        <dbReference type="Rhea" id="RHEA-COMP:15179"/>
        <dbReference type="Rhea" id="RHEA-COMP:15181"/>
        <dbReference type="ChEBI" id="CHEBI:57856"/>
        <dbReference type="ChEBI" id="CHEBI:59789"/>
        <dbReference type="ChEBI" id="CHEBI:138282"/>
        <dbReference type="ChEBI" id="CHEBI:142776"/>
    </reaction>
</comment>
<evidence type="ECO:0000256" key="2">
    <source>
        <dbReference type="ARBA" id="ARBA00008361"/>
    </source>
</evidence>